<evidence type="ECO:0000313" key="1">
    <source>
        <dbReference type="EMBL" id="PHX54124.1"/>
    </source>
</evidence>
<accession>A0A2G4EX61</accession>
<dbReference type="RefSeq" id="WP_096830258.1">
    <property type="nucleotide sequence ID" value="NZ_NXIB02000123.1"/>
</dbReference>
<comment type="caution">
    <text evidence="1">The sequence shown here is derived from an EMBL/GenBank/DDBJ whole genome shotgun (WGS) entry which is preliminary data.</text>
</comment>
<dbReference type="Proteomes" id="UP000226442">
    <property type="component" value="Unassembled WGS sequence"/>
</dbReference>
<organism evidence="1 2">
    <name type="scientific">Tychonema bourrellyi FEM_GT703</name>
    <dbReference type="NCBI Taxonomy" id="2040638"/>
    <lineage>
        <taxon>Bacteria</taxon>
        <taxon>Bacillati</taxon>
        <taxon>Cyanobacteriota</taxon>
        <taxon>Cyanophyceae</taxon>
        <taxon>Oscillatoriophycideae</taxon>
        <taxon>Oscillatoriales</taxon>
        <taxon>Microcoleaceae</taxon>
        <taxon>Tychonema</taxon>
    </lineage>
</organism>
<protein>
    <submittedName>
        <fullName evidence="1">Uncharacterized protein</fullName>
    </submittedName>
</protein>
<dbReference type="EMBL" id="NXIB02000123">
    <property type="protein sequence ID" value="PHX54124.1"/>
    <property type="molecule type" value="Genomic_DNA"/>
</dbReference>
<keyword evidence="2" id="KW-1185">Reference proteome</keyword>
<reference evidence="1" key="1">
    <citation type="submission" date="2017-10" db="EMBL/GenBank/DDBJ databases">
        <title>Draft genome sequence of the planktic cyanobacteria Tychonema bourrellyi isolated from alpine lentic freshwater.</title>
        <authorList>
            <person name="Tett A."/>
            <person name="Armanini F."/>
            <person name="Asnicar F."/>
            <person name="Boscaini A."/>
            <person name="Pasolli E."/>
            <person name="Zolfo M."/>
            <person name="Donati C."/>
            <person name="Salmaso N."/>
            <person name="Segata N."/>
        </authorList>
    </citation>
    <scope>NUCLEOTIDE SEQUENCE</scope>
    <source>
        <strain evidence="1">FEM_GT703</strain>
    </source>
</reference>
<proteinExistence type="predicted"/>
<dbReference type="OrthoDB" id="515851at2"/>
<sequence length="117" mass="13681">MVTVSIKDEYVEVLSALGDLQTAMDLAIQRYTIEQITGKVAELRQRNAQYQAKYGMDYLSFNQRVSEDEVFIRNLESKVNNLWEIDLADWEFCYKGIGDWTRKLQNLLLETNNLISH</sequence>
<dbReference type="AlphaFoldDB" id="A0A2G4EX61"/>
<evidence type="ECO:0000313" key="2">
    <source>
        <dbReference type="Proteomes" id="UP000226442"/>
    </source>
</evidence>
<name>A0A2G4EX61_9CYAN</name>
<gene>
    <name evidence="1" type="ORF">CP500_017835</name>
</gene>